<reference evidence="3 4" key="1">
    <citation type="submission" date="2024-05" db="EMBL/GenBank/DDBJ databases">
        <title>A draft genome resource for the thread blight pathogen Marasmius tenuissimus strain MS-2.</title>
        <authorList>
            <person name="Yulfo-Soto G.E."/>
            <person name="Baruah I.K."/>
            <person name="Amoako-Attah I."/>
            <person name="Bukari Y."/>
            <person name="Meinhardt L.W."/>
            <person name="Bailey B.A."/>
            <person name="Cohen S.P."/>
        </authorList>
    </citation>
    <scope>NUCLEOTIDE SEQUENCE [LARGE SCALE GENOMIC DNA]</scope>
    <source>
        <strain evidence="3 4">MS-2</strain>
    </source>
</reference>
<feature type="region of interest" description="Disordered" evidence="1">
    <location>
        <begin position="223"/>
        <end position="284"/>
    </location>
</feature>
<feature type="compositionally biased region" description="Acidic residues" evidence="1">
    <location>
        <begin position="245"/>
        <end position="261"/>
    </location>
</feature>
<dbReference type="Gene3D" id="2.40.50.40">
    <property type="match status" value="1"/>
</dbReference>
<comment type="caution">
    <text evidence="3">The sequence shown here is derived from an EMBL/GenBank/DDBJ whole genome shotgun (WGS) entry which is preliminary data.</text>
</comment>
<dbReference type="PROSITE" id="PS50013">
    <property type="entry name" value="CHROMO_2"/>
    <property type="match status" value="1"/>
</dbReference>
<dbReference type="InterPro" id="IPR023780">
    <property type="entry name" value="Chromo_domain"/>
</dbReference>
<dbReference type="SUPFAM" id="SSF54160">
    <property type="entry name" value="Chromo domain-like"/>
    <property type="match status" value="1"/>
</dbReference>
<protein>
    <recommendedName>
        <fullName evidence="2">Chromo domain-containing protein</fullName>
    </recommendedName>
</protein>
<evidence type="ECO:0000313" key="4">
    <source>
        <dbReference type="Proteomes" id="UP001437256"/>
    </source>
</evidence>
<keyword evidence="4" id="KW-1185">Reference proteome</keyword>
<sequence>MMKAKLECPATLRKINVGERDLYSARRLGGLLDTLEISLVRFEKVEEYRVLFEQYSARFGDLGTLVEDLKVLLLSEHMFGAEMTLRGEKTRSYPTVTTTSREVTPSLENESGEELYEVEFIFGAKVSENGQWEYLTKWLNYSATENTWEPESSFSRFAMWSVNEFWKRLGRKGVRERIRDFSAGTQFAVPAEELENSDHSFEMEPVTKKTKYPKLIVRGPALPEVHPDAANDVDDSGNEIGSTTEVEEELNVQVTYDDDEPQQSVRCSRGASRSNRQKDPKLSKRAAAELYPETTQPYLTVSGSLLHTKAKLYQDNGYVLVQPGDPERTFKEFSMNTRPNTQRGGDNPLLNEYSREEDLNTSLLDLNDGGKDGVRGGVSRSRPESPMMMETVPTDEVEEADYPPMDVGDAAEDADDEADVEAEAIEDMDFQEARQANSNERLDPNEASMIAADPTQDPEQEAHDAFNSFVRYPEDDPPIDTSNSGSMVQEDTNNLNPLEVAGLNGTKNAPIGPHYQYFPFHPRGGDDSFEDIGPLLYPETEQLESGDEADAERRSQRKRASVHQLTDEIVHGCCTT</sequence>
<dbReference type="SMART" id="SM00298">
    <property type="entry name" value="CHROMO"/>
    <property type="match status" value="1"/>
</dbReference>
<dbReference type="Pfam" id="PF00385">
    <property type="entry name" value="Chromo"/>
    <property type="match status" value="1"/>
</dbReference>
<evidence type="ECO:0000259" key="2">
    <source>
        <dbReference type="PROSITE" id="PS50013"/>
    </source>
</evidence>
<proteinExistence type="predicted"/>
<dbReference type="Proteomes" id="UP001437256">
    <property type="component" value="Unassembled WGS sequence"/>
</dbReference>
<organism evidence="3 4">
    <name type="scientific">Marasmius tenuissimus</name>
    <dbReference type="NCBI Taxonomy" id="585030"/>
    <lineage>
        <taxon>Eukaryota</taxon>
        <taxon>Fungi</taxon>
        <taxon>Dikarya</taxon>
        <taxon>Basidiomycota</taxon>
        <taxon>Agaricomycotina</taxon>
        <taxon>Agaricomycetes</taxon>
        <taxon>Agaricomycetidae</taxon>
        <taxon>Agaricales</taxon>
        <taxon>Marasmiineae</taxon>
        <taxon>Marasmiaceae</taxon>
        <taxon>Marasmius</taxon>
    </lineage>
</organism>
<dbReference type="InterPro" id="IPR016197">
    <property type="entry name" value="Chromo-like_dom_sf"/>
</dbReference>
<evidence type="ECO:0000256" key="1">
    <source>
        <dbReference type="SAM" id="MobiDB-lite"/>
    </source>
</evidence>
<evidence type="ECO:0000313" key="3">
    <source>
        <dbReference type="EMBL" id="KAL0065785.1"/>
    </source>
</evidence>
<feature type="region of interest" description="Disordered" evidence="1">
    <location>
        <begin position="522"/>
        <end position="566"/>
    </location>
</feature>
<feature type="compositionally biased region" description="Acidic residues" evidence="1">
    <location>
        <begin position="541"/>
        <end position="550"/>
    </location>
</feature>
<name>A0ABR2ZWS8_9AGAR</name>
<feature type="region of interest" description="Disordered" evidence="1">
    <location>
        <begin position="363"/>
        <end position="391"/>
    </location>
</feature>
<feature type="domain" description="Chromo" evidence="2">
    <location>
        <begin position="116"/>
        <end position="177"/>
    </location>
</feature>
<dbReference type="InterPro" id="IPR000953">
    <property type="entry name" value="Chromo/chromo_shadow_dom"/>
</dbReference>
<dbReference type="EMBL" id="JBBXMP010000043">
    <property type="protein sequence ID" value="KAL0065785.1"/>
    <property type="molecule type" value="Genomic_DNA"/>
</dbReference>
<accession>A0ABR2ZWS8</accession>
<feature type="compositionally biased region" description="Polar residues" evidence="1">
    <location>
        <begin position="262"/>
        <end position="274"/>
    </location>
</feature>
<gene>
    <name evidence="3" type="ORF">AAF712_007273</name>
</gene>